<evidence type="ECO:0000313" key="4">
    <source>
        <dbReference type="Proteomes" id="UP000694700"/>
    </source>
</evidence>
<dbReference type="Pfam" id="PF13843">
    <property type="entry name" value="DDE_Tnp_1_7"/>
    <property type="match status" value="1"/>
</dbReference>
<reference evidence="3" key="1">
    <citation type="submission" date="2025-08" db="UniProtKB">
        <authorList>
            <consortium name="Ensembl"/>
        </authorList>
    </citation>
    <scope>IDENTIFICATION</scope>
</reference>
<organism evidence="3 4">
    <name type="scientific">Cyprinus carpio</name>
    <name type="common">Common carp</name>
    <dbReference type="NCBI Taxonomy" id="7962"/>
    <lineage>
        <taxon>Eukaryota</taxon>
        <taxon>Metazoa</taxon>
        <taxon>Chordata</taxon>
        <taxon>Craniata</taxon>
        <taxon>Vertebrata</taxon>
        <taxon>Euteleostomi</taxon>
        <taxon>Actinopterygii</taxon>
        <taxon>Neopterygii</taxon>
        <taxon>Teleostei</taxon>
        <taxon>Ostariophysi</taxon>
        <taxon>Cypriniformes</taxon>
        <taxon>Cyprinidae</taxon>
        <taxon>Cyprininae</taxon>
        <taxon>Cyprinus</taxon>
    </lineage>
</organism>
<evidence type="ECO:0000313" key="3">
    <source>
        <dbReference type="Ensembl" id="ENSCCRP00015072977.1"/>
    </source>
</evidence>
<dbReference type="PANTHER" id="PTHR46599">
    <property type="entry name" value="PIGGYBAC TRANSPOSABLE ELEMENT-DERIVED PROTEIN 4"/>
    <property type="match status" value="1"/>
</dbReference>
<dbReference type="PANTHER" id="PTHR46599:SF3">
    <property type="entry name" value="PIGGYBAC TRANSPOSABLE ELEMENT-DERIVED PROTEIN 4"/>
    <property type="match status" value="1"/>
</dbReference>
<evidence type="ECO:0000256" key="1">
    <source>
        <dbReference type="SAM" id="MobiDB-lite"/>
    </source>
</evidence>
<evidence type="ECO:0000259" key="2">
    <source>
        <dbReference type="Pfam" id="PF13843"/>
    </source>
</evidence>
<feature type="region of interest" description="Disordered" evidence="1">
    <location>
        <begin position="97"/>
        <end position="126"/>
    </location>
</feature>
<dbReference type="Proteomes" id="UP000694700">
    <property type="component" value="Unplaced"/>
</dbReference>
<accession>A0A8C1WXX6</accession>
<sequence length="552" mass="62799">MHIYKCKHNRCGHKVTPAQQKQMYTDAEVLEIMLASDKEELSDCSSAPDSVSSADEADFFEGLDPFQDMQVHIHAICFAFELENKQNKHRMNAKTVPNHSGGWKTEKDHDHLPQSPHPFLPPKKKKPDSAIKTLCANTNKKAARNIAAGKKFKWTEVTEEEIALYVKIRIGFTLYMGILKLPKLRDYWRFKSIFHVPYPQKFMSRDRFLSVTWNMHLSDPAEDAANDSKKGTDEDKSSCCLSEEFGFSCFNHAHDRIFNLSGSGLIRYNTKARISLKQYIKNKPTKWGIKLFGLCDSSGYTVDFNIYTRKSSAVSGKGLSFDAVSERSSWDLDITFNVIIFIPVQCFSRNLRSKRWIRQGSLLFTKWMDTQEVSMCTTLHTVYSGDTVKRVCKSSSGYKNVDVPVPMVVKEYNCFMGGVDWLLFLMEKNRKWYMTVLHHFIDTAFTNSYLLHKQLCNSKEEQPMTHQAFQEQLTAELCGVSLQPAQESYQHLPVAISGTVGSKKTHRGTRNAGCVGNALHSCVRHAKCPTVLFWTGTVTSPITARVACTVHM</sequence>
<feature type="domain" description="PiggyBac transposable element-derived protein" evidence="2">
    <location>
        <begin position="127"/>
        <end position="313"/>
    </location>
</feature>
<proteinExistence type="predicted"/>
<dbReference type="InterPro" id="IPR029526">
    <property type="entry name" value="PGBD"/>
</dbReference>
<dbReference type="AlphaFoldDB" id="A0A8C1WXX6"/>
<dbReference type="Ensembl" id="ENSCCRT00015075347.1">
    <property type="protein sequence ID" value="ENSCCRP00015072977.1"/>
    <property type="gene ID" value="ENSCCRG00015029547.1"/>
</dbReference>
<name>A0A8C1WXX6_CYPCA</name>
<protein>
    <recommendedName>
        <fullName evidence="2">PiggyBac transposable element-derived protein domain-containing protein</fullName>
    </recommendedName>
</protein>